<dbReference type="SUPFAM" id="SSF47473">
    <property type="entry name" value="EF-hand"/>
    <property type="match status" value="2"/>
</dbReference>
<feature type="coiled-coil region" evidence="2">
    <location>
        <begin position="250"/>
        <end position="438"/>
    </location>
</feature>
<feature type="region of interest" description="Disordered" evidence="3">
    <location>
        <begin position="116"/>
        <end position="141"/>
    </location>
</feature>
<evidence type="ECO:0000256" key="1">
    <source>
        <dbReference type="ARBA" id="ARBA00022837"/>
    </source>
</evidence>
<dbReference type="PROSITE" id="PS00018">
    <property type="entry name" value="EF_HAND_1"/>
    <property type="match status" value="1"/>
</dbReference>
<dbReference type="AlphaFoldDB" id="F7BA39"/>
<dbReference type="SUPFAM" id="SSF57997">
    <property type="entry name" value="Tropomyosin"/>
    <property type="match status" value="1"/>
</dbReference>
<proteinExistence type="predicted"/>
<dbReference type="SMART" id="SM00027">
    <property type="entry name" value="EH"/>
    <property type="match status" value="2"/>
</dbReference>
<dbReference type="Gene3D" id="1.10.287.1490">
    <property type="match status" value="1"/>
</dbReference>
<dbReference type="Pfam" id="PF12763">
    <property type="entry name" value="EH"/>
    <property type="match status" value="2"/>
</dbReference>
<dbReference type="STRING" id="7719.ENSCINP00000018869"/>
<reference evidence="6" key="4">
    <citation type="submission" date="2025-09" db="UniProtKB">
        <authorList>
            <consortium name="Ensembl"/>
        </authorList>
    </citation>
    <scope>IDENTIFICATION</scope>
</reference>
<dbReference type="SMART" id="SM00054">
    <property type="entry name" value="EFh"/>
    <property type="match status" value="2"/>
</dbReference>
<evidence type="ECO:0008006" key="8">
    <source>
        <dbReference type="Google" id="ProtNLM"/>
    </source>
</evidence>
<sequence length="787" mass="85292">WLIQGTEKSKYEKIFESLGPVSGKLSGDKVRPVLMNSKLPVDVLGRVWELSDINKDGFLDKDEFCVAMYLVYRAIDKEAVPTTLPNNLIPPSKRSFSSILSAVSVLPPMPSSPLTSVSRHASVSSTASPKHTPAAQSNQVPPQWVVSPADRTRFAAIFQQKREPDGLIGGATARDVFFQSNLSHPILAHVWGLCDQNQVGRLTQDQFVLAMHLISQKVKGIELPTQLTPEMINPSSQDSGLSDASSGVGDSAAMRELDALNQEIEELRREKESLTAEIQQKESAIRTASHDVQELQDTLDRNSSSLAQLECDKSEAHTRLDELDQQKNKLDSMLSDVKQKVQEETENIKSLRAKISAQEASVGQQEVELRRVRDELAKMKNEETQLEQRLEAGKQRQMGVDRSLEEAQTEIKKVQGQIQKLQEQQKSVESNIDQYDKAVVTLKNFSLDAFTSTSLNNMAISESVFSMGAMQEKVDDIKKDINEDLFKQDNNTDPFKSSDPFAESDPFGGSDPFSSATPPASVDPFAGTDPFASSGSPLDATSSSNASDPFKTSGLDFASEAFVKPSEPPTDDPFAKTSEVAENDPFAGQDPFATTTSSAFDTTVSSSASSFAHDPFAGPDVFSTNEQIKKPVDSGSFAAAFSETGSTGKDDFFSSAFPTSTSTEMLPKSKSGSTDPWGSAFGGGSSPAVGGDPFGGDSFTPPATSVGFGKSAFEADFSSMKPAKPAEMSQKKVGGIILFCSLSGLSEAEQLKWAQEESRKAEEDRKKKLQLQEQADLELAIALSKQT</sequence>
<keyword evidence="7" id="KW-1185">Reference proteome</keyword>
<dbReference type="GO" id="GO:0005737">
    <property type="term" value="C:cytoplasm"/>
    <property type="evidence" value="ECO:0000318"/>
    <property type="project" value="GO_Central"/>
</dbReference>
<dbReference type="PANTHER" id="PTHR11216:SF176">
    <property type="entry name" value="EPIDERMAL GROWTH FACTOR RECEPTOR PATHWAY SUBSTRATE CLONE 15, ISOFORM A"/>
    <property type="match status" value="1"/>
</dbReference>
<dbReference type="Gene3D" id="1.10.238.10">
    <property type="entry name" value="EF-hand"/>
    <property type="match status" value="2"/>
</dbReference>
<dbReference type="Proteomes" id="UP000008144">
    <property type="component" value="Chromosome 5"/>
</dbReference>
<evidence type="ECO:0000256" key="3">
    <source>
        <dbReference type="SAM" id="MobiDB-lite"/>
    </source>
</evidence>
<dbReference type="EMBL" id="EAAA01002174">
    <property type="status" value="NOT_ANNOTATED_CDS"/>
    <property type="molecule type" value="Genomic_DNA"/>
</dbReference>
<feature type="compositionally biased region" description="Polar residues" evidence="3">
    <location>
        <begin position="119"/>
        <end position="141"/>
    </location>
</feature>
<evidence type="ECO:0000259" key="5">
    <source>
        <dbReference type="PROSITE" id="PS50222"/>
    </source>
</evidence>
<dbReference type="GO" id="GO:0030132">
    <property type="term" value="C:clathrin coat of coated pit"/>
    <property type="evidence" value="ECO:0000318"/>
    <property type="project" value="GO_Central"/>
</dbReference>
<dbReference type="HOGENOM" id="CLU_007270_1_1_1"/>
<dbReference type="PROSITE" id="PS50222">
    <property type="entry name" value="EF_HAND_2"/>
    <property type="match status" value="1"/>
</dbReference>
<dbReference type="GeneTree" id="ENSGT00940000170943"/>
<dbReference type="GO" id="GO:0030674">
    <property type="term" value="F:protein-macromolecule adaptor activity"/>
    <property type="evidence" value="ECO:0000318"/>
    <property type="project" value="GO_Central"/>
</dbReference>
<dbReference type="GO" id="GO:0006897">
    <property type="term" value="P:endocytosis"/>
    <property type="evidence" value="ECO:0000318"/>
    <property type="project" value="GO_Central"/>
</dbReference>
<dbReference type="GO" id="GO:0005886">
    <property type="term" value="C:plasma membrane"/>
    <property type="evidence" value="ECO:0000318"/>
    <property type="project" value="GO_Central"/>
</dbReference>
<organism evidence="6 7">
    <name type="scientific">Ciona intestinalis</name>
    <name type="common">Transparent sea squirt</name>
    <name type="synonym">Ascidia intestinalis</name>
    <dbReference type="NCBI Taxonomy" id="7719"/>
    <lineage>
        <taxon>Eukaryota</taxon>
        <taxon>Metazoa</taxon>
        <taxon>Chordata</taxon>
        <taxon>Tunicata</taxon>
        <taxon>Ascidiacea</taxon>
        <taxon>Phlebobranchia</taxon>
        <taxon>Cionidae</taxon>
        <taxon>Ciona</taxon>
    </lineage>
</organism>
<dbReference type="EMBL" id="EAAA01002173">
    <property type="status" value="NOT_ANNOTATED_CDS"/>
    <property type="molecule type" value="Genomic_DNA"/>
</dbReference>
<dbReference type="PROSITE" id="PS50330">
    <property type="entry name" value="UIM"/>
    <property type="match status" value="1"/>
</dbReference>
<keyword evidence="1" id="KW-0106">Calcium</keyword>
<dbReference type="Ensembl" id="ENSCINT00000018869.3">
    <property type="protein sequence ID" value="ENSCINP00000018869.3"/>
    <property type="gene ID" value="ENSCING00000009283.3"/>
</dbReference>
<name>F7BA39_CIOIN</name>
<reference evidence="6" key="2">
    <citation type="journal article" date="2008" name="Genome Biol.">
        <title>Improved genome assembly and evidence-based global gene model set for the chordate Ciona intestinalis: new insight into intron and operon populations.</title>
        <authorList>
            <person name="Satou Y."/>
            <person name="Mineta K."/>
            <person name="Ogasawara M."/>
            <person name="Sasakura Y."/>
            <person name="Shoguchi E."/>
            <person name="Ueno K."/>
            <person name="Yamada L."/>
            <person name="Matsumoto J."/>
            <person name="Wasserscheid J."/>
            <person name="Dewar K."/>
            <person name="Wiley G.B."/>
            <person name="Macmil S.L."/>
            <person name="Roe B.A."/>
            <person name="Zeller R.W."/>
            <person name="Hastings K.E."/>
            <person name="Lemaire P."/>
            <person name="Lindquist E."/>
            <person name="Endo T."/>
            <person name="Hotta K."/>
            <person name="Inaba K."/>
        </authorList>
    </citation>
    <scope>NUCLEOTIDE SEQUENCE [LARGE SCALE GENOMIC DNA]</scope>
    <source>
        <strain evidence="6">wild type</strain>
    </source>
</reference>
<accession>F7BA39</accession>
<feature type="compositionally biased region" description="Polar residues" evidence="3">
    <location>
        <begin position="531"/>
        <end position="547"/>
    </location>
</feature>
<dbReference type="InterPro" id="IPR011992">
    <property type="entry name" value="EF-hand-dom_pair"/>
</dbReference>
<protein>
    <recommendedName>
        <fullName evidence="8">Epidermal growth factor receptor pathway substrate 15</fullName>
    </recommendedName>
</protein>
<evidence type="ECO:0000313" key="7">
    <source>
        <dbReference type="Proteomes" id="UP000008144"/>
    </source>
</evidence>
<dbReference type="GO" id="GO:0016197">
    <property type="term" value="P:endosomal transport"/>
    <property type="evidence" value="ECO:0000318"/>
    <property type="project" value="GO_Central"/>
</dbReference>
<dbReference type="InParanoid" id="F7BA39"/>
<feature type="region of interest" description="Disordered" evidence="3">
    <location>
        <begin position="659"/>
        <end position="702"/>
    </location>
</feature>
<dbReference type="GO" id="GO:0005509">
    <property type="term" value="F:calcium ion binding"/>
    <property type="evidence" value="ECO:0007669"/>
    <property type="project" value="InterPro"/>
</dbReference>
<feature type="domain" description="EH" evidence="4">
    <location>
        <begin position="150"/>
        <end position="238"/>
    </location>
</feature>
<feature type="domain" description="EH" evidence="4">
    <location>
        <begin position="7"/>
        <end position="95"/>
    </location>
</feature>
<reference evidence="7" key="1">
    <citation type="journal article" date="2002" name="Science">
        <title>The draft genome of Ciona intestinalis: insights into chordate and vertebrate origins.</title>
        <authorList>
            <person name="Dehal P."/>
            <person name="Satou Y."/>
            <person name="Campbell R.K."/>
            <person name="Chapman J."/>
            <person name="Degnan B."/>
            <person name="De Tomaso A."/>
            <person name="Davidson B."/>
            <person name="Di Gregorio A."/>
            <person name="Gelpke M."/>
            <person name="Goodstein D.M."/>
            <person name="Harafuji N."/>
            <person name="Hastings K.E."/>
            <person name="Ho I."/>
            <person name="Hotta K."/>
            <person name="Huang W."/>
            <person name="Kawashima T."/>
            <person name="Lemaire P."/>
            <person name="Martinez D."/>
            <person name="Meinertzhagen I.A."/>
            <person name="Necula S."/>
            <person name="Nonaka M."/>
            <person name="Putnam N."/>
            <person name="Rash S."/>
            <person name="Saiga H."/>
            <person name="Satake M."/>
            <person name="Terry A."/>
            <person name="Yamada L."/>
            <person name="Wang H.G."/>
            <person name="Awazu S."/>
            <person name="Azumi K."/>
            <person name="Boore J."/>
            <person name="Branno M."/>
            <person name="Chin-Bow S."/>
            <person name="DeSantis R."/>
            <person name="Doyle S."/>
            <person name="Francino P."/>
            <person name="Keys D.N."/>
            <person name="Haga S."/>
            <person name="Hayashi H."/>
            <person name="Hino K."/>
            <person name="Imai K.S."/>
            <person name="Inaba K."/>
            <person name="Kano S."/>
            <person name="Kobayashi K."/>
            <person name="Kobayashi M."/>
            <person name="Lee B.I."/>
            <person name="Makabe K.W."/>
            <person name="Manohar C."/>
            <person name="Matassi G."/>
            <person name="Medina M."/>
            <person name="Mochizuki Y."/>
            <person name="Mount S."/>
            <person name="Morishita T."/>
            <person name="Miura S."/>
            <person name="Nakayama A."/>
            <person name="Nishizaka S."/>
            <person name="Nomoto H."/>
            <person name="Ohta F."/>
            <person name="Oishi K."/>
            <person name="Rigoutsos I."/>
            <person name="Sano M."/>
            <person name="Sasaki A."/>
            <person name="Sasakura Y."/>
            <person name="Shoguchi E."/>
            <person name="Shin-i T."/>
            <person name="Spagnuolo A."/>
            <person name="Stainier D."/>
            <person name="Suzuki M.M."/>
            <person name="Tassy O."/>
            <person name="Takatori N."/>
            <person name="Tokuoka M."/>
            <person name="Yagi K."/>
            <person name="Yoshizaki F."/>
            <person name="Wada S."/>
            <person name="Zhang C."/>
            <person name="Hyatt P.D."/>
            <person name="Larimer F."/>
            <person name="Detter C."/>
            <person name="Doggett N."/>
            <person name="Glavina T."/>
            <person name="Hawkins T."/>
            <person name="Richardson P."/>
            <person name="Lucas S."/>
            <person name="Kohara Y."/>
            <person name="Levine M."/>
            <person name="Satoh N."/>
            <person name="Rokhsar D.S."/>
        </authorList>
    </citation>
    <scope>NUCLEOTIDE SEQUENCE [LARGE SCALE GENOMIC DNA]</scope>
</reference>
<dbReference type="FunCoup" id="F7BA39">
    <property type="interactions" value="222"/>
</dbReference>
<dbReference type="OMA" id="VPFFMAS"/>
<evidence type="ECO:0000313" key="6">
    <source>
        <dbReference type="Ensembl" id="ENSCINP00000018869.3"/>
    </source>
</evidence>
<feature type="region of interest" description="Disordered" evidence="3">
    <location>
        <begin position="487"/>
        <end position="594"/>
    </location>
</feature>
<evidence type="ECO:0000256" key="2">
    <source>
        <dbReference type="SAM" id="Coils"/>
    </source>
</evidence>
<feature type="domain" description="EF-hand" evidence="5">
    <location>
        <begin position="39"/>
        <end position="74"/>
    </location>
</feature>
<dbReference type="InterPro" id="IPR018247">
    <property type="entry name" value="EF_Hand_1_Ca_BS"/>
</dbReference>
<reference evidence="6" key="3">
    <citation type="submission" date="2025-08" db="UniProtKB">
        <authorList>
            <consortium name="Ensembl"/>
        </authorList>
    </citation>
    <scope>IDENTIFICATION</scope>
</reference>
<dbReference type="PANTHER" id="PTHR11216">
    <property type="entry name" value="EH DOMAIN"/>
    <property type="match status" value="1"/>
</dbReference>
<dbReference type="InterPro" id="IPR003903">
    <property type="entry name" value="UIM_dom"/>
</dbReference>
<dbReference type="CDD" id="cd00052">
    <property type="entry name" value="EH"/>
    <property type="match status" value="2"/>
</dbReference>
<dbReference type="InterPro" id="IPR002048">
    <property type="entry name" value="EF_hand_dom"/>
</dbReference>
<evidence type="ECO:0000259" key="4">
    <source>
        <dbReference type="PROSITE" id="PS50031"/>
    </source>
</evidence>
<dbReference type="PROSITE" id="PS50031">
    <property type="entry name" value="EH"/>
    <property type="match status" value="2"/>
</dbReference>
<dbReference type="InterPro" id="IPR000261">
    <property type="entry name" value="EH_dom"/>
</dbReference>
<keyword evidence="2" id="KW-0175">Coiled coil</keyword>